<proteinExistence type="predicted"/>
<protein>
    <submittedName>
        <fullName evidence="2">Uncharacterized protein</fullName>
    </submittedName>
</protein>
<dbReference type="InterPro" id="IPR029063">
    <property type="entry name" value="SAM-dependent_MTases_sf"/>
</dbReference>
<dbReference type="GO" id="GO:0008990">
    <property type="term" value="F:rRNA (guanine-N2-)-methyltransferase activity"/>
    <property type="evidence" value="ECO:0007669"/>
    <property type="project" value="InterPro"/>
</dbReference>
<feature type="non-terminal residue" evidence="2">
    <location>
        <position position="1"/>
    </location>
</feature>
<evidence type="ECO:0000313" key="2">
    <source>
        <dbReference type="EMBL" id="GMI03558.1"/>
    </source>
</evidence>
<dbReference type="AlphaFoldDB" id="A0A9W7C7E5"/>
<dbReference type="PANTHER" id="PTHR36112">
    <property type="entry name" value="RIBOSOMAL RNA SMALL SUBUNIT METHYLTRANSFERASE J"/>
    <property type="match status" value="1"/>
</dbReference>
<sequence length="178" mass="19525">ILDLTFGFGSDSLLLLAASTPSSPVTVHGTERDPRVYALSSRALADQPTLSPVLSLRLADVTRGDDDDDDDDDAAAGGGKDPTVVYVDAMFPARRRSRSRAKGPMELLRVLHSTDTQDDEIRGRMEEEGRRMLEFGMRTARERVVCKRPKGAEPMGGVKPDFQVGKKGANIRYDVYIT</sequence>
<accession>A0A9W7C7E5</accession>
<evidence type="ECO:0000256" key="1">
    <source>
        <dbReference type="SAM" id="MobiDB-lite"/>
    </source>
</evidence>
<dbReference type="PANTHER" id="PTHR36112:SF1">
    <property type="entry name" value="RIBOSOMAL RNA SMALL SUBUNIT METHYLTRANSFERASE J"/>
    <property type="match status" value="1"/>
</dbReference>
<dbReference type="Proteomes" id="UP001165082">
    <property type="component" value="Unassembled WGS sequence"/>
</dbReference>
<reference evidence="2" key="1">
    <citation type="submission" date="2022-07" db="EMBL/GenBank/DDBJ databases">
        <title>Genome analysis of Parmales, a sister group of diatoms, reveals the evolutionary specialization of diatoms from phago-mixotrophs to photoautotrophs.</title>
        <authorList>
            <person name="Ban H."/>
            <person name="Sato S."/>
            <person name="Yoshikawa S."/>
            <person name="Kazumasa Y."/>
            <person name="Nakamura Y."/>
            <person name="Ichinomiya M."/>
            <person name="Saitoh K."/>
            <person name="Sato N."/>
            <person name="Blanc-Mathieu R."/>
            <person name="Endo H."/>
            <person name="Kuwata A."/>
            <person name="Ogata H."/>
        </authorList>
    </citation>
    <scope>NUCLEOTIDE SEQUENCE</scope>
</reference>
<feature type="region of interest" description="Disordered" evidence="1">
    <location>
        <begin position="62"/>
        <end position="81"/>
    </location>
</feature>
<dbReference type="OrthoDB" id="47189at2759"/>
<keyword evidence="3" id="KW-1185">Reference proteome</keyword>
<dbReference type="SUPFAM" id="SSF53335">
    <property type="entry name" value="S-adenosyl-L-methionine-dependent methyltransferases"/>
    <property type="match status" value="1"/>
</dbReference>
<name>A0A9W7C7E5_9STRA</name>
<feature type="compositionally biased region" description="Acidic residues" evidence="1">
    <location>
        <begin position="65"/>
        <end position="74"/>
    </location>
</feature>
<evidence type="ECO:0000313" key="3">
    <source>
        <dbReference type="Proteomes" id="UP001165082"/>
    </source>
</evidence>
<dbReference type="Pfam" id="PF04445">
    <property type="entry name" value="SAM_MT"/>
    <property type="match status" value="1"/>
</dbReference>
<gene>
    <name evidence="2" type="ORF">TrRE_jg4564</name>
</gene>
<dbReference type="Gene3D" id="3.40.50.150">
    <property type="entry name" value="Vaccinia Virus protein VP39"/>
    <property type="match status" value="1"/>
</dbReference>
<dbReference type="EMBL" id="BRXZ01000038">
    <property type="protein sequence ID" value="GMI03558.1"/>
    <property type="molecule type" value="Genomic_DNA"/>
</dbReference>
<organism evidence="2 3">
    <name type="scientific">Triparma retinervis</name>
    <dbReference type="NCBI Taxonomy" id="2557542"/>
    <lineage>
        <taxon>Eukaryota</taxon>
        <taxon>Sar</taxon>
        <taxon>Stramenopiles</taxon>
        <taxon>Ochrophyta</taxon>
        <taxon>Bolidophyceae</taxon>
        <taxon>Parmales</taxon>
        <taxon>Triparmaceae</taxon>
        <taxon>Triparma</taxon>
    </lineage>
</organism>
<dbReference type="InterPro" id="IPR007536">
    <property type="entry name" value="16SrRNA_methylTrfase_J"/>
</dbReference>
<comment type="caution">
    <text evidence="2">The sequence shown here is derived from an EMBL/GenBank/DDBJ whole genome shotgun (WGS) entry which is preliminary data.</text>
</comment>